<accession>A0ABQ7E0V8</accession>
<comment type="caution">
    <text evidence="2">The sequence shown here is derived from an EMBL/GenBank/DDBJ whole genome shotgun (WGS) entry which is preliminary data.</text>
</comment>
<protein>
    <recommendedName>
        <fullName evidence="1">DUF1985 domain-containing protein</fullName>
    </recommendedName>
</protein>
<reference evidence="2 3" key="1">
    <citation type="journal article" date="2020" name="BMC Genomics">
        <title>Intraspecific diversification of the crop wild relative Brassica cretica Lam. using demographic model selection.</title>
        <authorList>
            <person name="Kioukis A."/>
            <person name="Michalopoulou V.A."/>
            <person name="Briers L."/>
            <person name="Pirintsos S."/>
            <person name="Studholme D.J."/>
            <person name="Pavlidis P."/>
            <person name="Sarris P.F."/>
        </authorList>
    </citation>
    <scope>NUCLEOTIDE SEQUENCE [LARGE SCALE GENOMIC DNA]</scope>
    <source>
        <strain evidence="3">cv. PFS-1207/04</strain>
    </source>
</reference>
<dbReference type="InterPro" id="IPR015410">
    <property type="entry name" value="DUF1985"/>
</dbReference>
<dbReference type="EMBL" id="QGKV02000299">
    <property type="protein sequence ID" value="KAF3590539.1"/>
    <property type="molecule type" value="Genomic_DNA"/>
</dbReference>
<evidence type="ECO:0000313" key="2">
    <source>
        <dbReference type="EMBL" id="KAF3590539.1"/>
    </source>
</evidence>
<gene>
    <name evidence="2" type="ORF">DY000_02022802</name>
</gene>
<dbReference type="Proteomes" id="UP000266723">
    <property type="component" value="Unassembled WGS sequence"/>
</dbReference>
<feature type="domain" description="DUF1985" evidence="1">
    <location>
        <begin position="46"/>
        <end position="94"/>
    </location>
</feature>
<proteinExistence type="predicted"/>
<dbReference type="Pfam" id="PF09331">
    <property type="entry name" value="DUF1985"/>
    <property type="match status" value="1"/>
</dbReference>
<keyword evidence="3" id="KW-1185">Reference proteome</keyword>
<evidence type="ECO:0000313" key="3">
    <source>
        <dbReference type="Proteomes" id="UP000266723"/>
    </source>
</evidence>
<evidence type="ECO:0000259" key="1">
    <source>
        <dbReference type="Pfam" id="PF09331"/>
    </source>
</evidence>
<name>A0ABQ7E0V8_BRACR</name>
<organism evidence="2 3">
    <name type="scientific">Brassica cretica</name>
    <name type="common">Mustard</name>
    <dbReference type="NCBI Taxonomy" id="69181"/>
    <lineage>
        <taxon>Eukaryota</taxon>
        <taxon>Viridiplantae</taxon>
        <taxon>Streptophyta</taxon>
        <taxon>Embryophyta</taxon>
        <taxon>Tracheophyta</taxon>
        <taxon>Spermatophyta</taxon>
        <taxon>Magnoliopsida</taxon>
        <taxon>eudicotyledons</taxon>
        <taxon>Gunneridae</taxon>
        <taxon>Pentapetalae</taxon>
        <taxon>rosids</taxon>
        <taxon>malvids</taxon>
        <taxon>Brassicales</taxon>
        <taxon>Brassicaceae</taxon>
        <taxon>Brassiceae</taxon>
        <taxon>Brassica</taxon>
    </lineage>
</organism>
<sequence length="99" mass="11470">MELIRDLKKAMSAEYNDVKIDPAFKHIMAIAENKLKFSGKLVDSFLCKQLITSKMHEKWFVFARTPLQFSLQEYHAVTGLKVSRESSSDVVKWKNDGEF</sequence>